<feature type="region of interest" description="Disordered" evidence="1">
    <location>
        <begin position="78"/>
        <end position="114"/>
    </location>
</feature>
<feature type="region of interest" description="Disordered" evidence="1">
    <location>
        <begin position="220"/>
        <end position="559"/>
    </location>
</feature>
<dbReference type="EMBL" id="CAJHUB010000678">
    <property type="protein sequence ID" value="CAD7677543.1"/>
    <property type="molecule type" value="Genomic_DNA"/>
</dbReference>
<evidence type="ECO:0000313" key="2">
    <source>
        <dbReference type="EMBL" id="CAD7677543.1"/>
    </source>
</evidence>
<name>A0A811YMH5_NYCPR</name>
<feature type="compositionally biased region" description="Polar residues" evidence="1">
    <location>
        <begin position="221"/>
        <end position="232"/>
    </location>
</feature>
<feature type="compositionally biased region" description="Basic and acidic residues" evidence="1">
    <location>
        <begin position="323"/>
        <end position="334"/>
    </location>
</feature>
<feature type="compositionally biased region" description="Basic and acidic residues" evidence="1">
    <location>
        <begin position="361"/>
        <end position="372"/>
    </location>
</feature>
<feature type="compositionally biased region" description="Low complexity" evidence="1">
    <location>
        <begin position="507"/>
        <end position="523"/>
    </location>
</feature>
<proteinExistence type="predicted"/>
<gene>
    <name evidence="2" type="ORF">NYPRO_LOCUS10341</name>
</gene>
<comment type="caution">
    <text evidence="2">The sequence shown here is derived from an EMBL/GenBank/DDBJ whole genome shotgun (WGS) entry which is preliminary data.</text>
</comment>
<dbReference type="AlphaFoldDB" id="A0A811YMH5"/>
<feature type="region of interest" description="Disordered" evidence="1">
    <location>
        <begin position="1"/>
        <end position="57"/>
    </location>
</feature>
<feature type="compositionally biased region" description="Pro residues" evidence="1">
    <location>
        <begin position="1"/>
        <end position="11"/>
    </location>
</feature>
<dbReference type="Proteomes" id="UP000645828">
    <property type="component" value="Unassembled WGS sequence"/>
</dbReference>
<feature type="compositionally biased region" description="Low complexity" evidence="1">
    <location>
        <begin position="45"/>
        <end position="57"/>
    </location>
</feature>
<sequence>MSPVPQGPPALSPRGSVPGFPPALPGPRNSAVGPVAPVEPGRALGPSGPSTATPATGAGAVLVTPHFSIRSTVLLRGPGRGEEALGGLPGQPEQPPHWQRPAALDTCGGGSRRHHDWGTAATGAQTRTLPASTAHTAEQDGPPFSRDCRPSVMTPNDPVVESVGPIAACPTQASGTTCRAGWGDGGRTITAPVLNANLQGEAVQSFGLTSATERCFLHPQPSASATEQQDGQGSEGPGPGKHGQGRVVVASAPRRPGIAPRQRAAQHMAPTACLPSSRRPASLATGWDPTPGAGGSHCACQRRAPQHRPGDQGLGQPGPDLGSSDRSRRAHGWELHAPPAPVAEVHRAEGSLGVLLPKTSRPKEDSKQDLEAVARVQDPPSRGAHGASLGTWSDGGCGGKGHDAPTGHSWAKREVVRWAPGGLRLHQGRPTGPGDLETASRSLRRARRRAQVQPPLPSHSAPAVGGDRATGGHQRGRAPSLGQPEGADSHTRAAFSAGPRAHLSGRAPAIGAAGQSAAPLAAGTQVPQARPHKQSENPPVPAMKRDTSECGAQGDTPGA</sequence>
<reference evidence="2" key="1">
    <citation type="submission" date="2020-12" db="EMBL/GenBank/DDBJ databases">
        <authorList>
            <consortium name="Molecular Ecology Group"/>
        </authorList>
    </citation>
    <scope>NUCLEOTIDE SEQUENCE</scope>
    <source>
        <strain evidence="2">TBG_1078</strain>
    </source>
</reference>
<protein>
    <submittedName>
        <fullName evidence="2">(raccoon dog) hypothetical protein</fullName>
    </submittedName>
</protein>
<accession>A0A811YMH5</accession>
<feature type="compositionally biased region" description="Gly residues" evidence="1">
    <location>
        <begin position="233"/>
        <end position="242"/>
    </location>
</feature>
<organism evidence="2 3">
    <name type="scientific">Nyctereutes procyonoides</name>
    <name type="common">Raccoon dog</name>
    <name type="synonym">Canis procyonoides</name>
    <dbReference type="NCBI Taxonomy" id="34880"/>
    <lineage>
        <taxon>Eukaryota</taxon>
        <taxon>Metazoa</taxon>
        <taxon>Chordata</taxon>
        <taxon>Craniata</taxon>
        <taxon>Vertebrata</taxon>
        <taxon>Euteleostomi</taxon>
        <taxon>Mammalia</taxon>
        <taxon>Eutheria</taxon>
        <taxon>Laurasiatheria</taxon>
        <taxon>Carnivora</taxon>
        <taxon>Caniformia</taxon>
        <taxon>Canidae</taxon>
        <taxon>Nyctereutes</taxon>
    </lineage>
</organism>
<keyword evidence="3" id="KW-1185">Reference proteome</keyword>
<evidence type="ECO:0000313" key="3">
    <source>
        <dbReference type="Proteomes" id="UP000645828"/>
    </source>
</evidence>
<feature type="compositionally biased region" description="Basic and acidic residues" evidence="1">
    <location>
        <begin position="400"/>
        <end position="416"/>
    </location>
</feature>
<evidence type="ECO:0000256" key="1">
    <source>
        <dbReference type="SAM" id="MobiDB-lite"/>
    </source>
</evidence>